<dbReference type="Pfam" id="PF04326">
    <property type="entry name" value="SLFN_AlbA_2"/>
    <property type="match status" value="1"/>
</dbReference>
<gene>
    <name evidence="2" type="ORF">DespoDRAFT_03458</name>
</gene>
<name>I5B6W1_9BACT</name>
<dbReference type="Gene3D" id="3.30.565.60">
    <property type="match status" value="1"/>
</dbReference>
<dbReference type="eggNOG" id="COG2865">
    <property type="taxonomic scope" value="Bacteria"/>
</dbReference>
<dbReference type="InterPro" id="IPR038475">
    <property type="entry name" value="RecG_C_sf"/>
</dbReference>
<dbReference type="Pfam" id="PF13749">
    <property type="entry name" value="HATPase_c_4"/>
    <property type="match status" value="1"/>
</dbReference>
<dbReference type="InterPro" id="IPR007421">
    <property type="entry name" value="Schlafen_AlbA_2_dom"/>
</dbReference>
<dbReference type="InterPro" id="IPR038461">
    <property type="entry name" value="Schlafen_AlbA_2_dom_sf"/>
</dbReference>
<dbReference type="AlphaFoldDB" id="I5B6W1"/>
<reference evidence="2 3" key="1">
    <citation type="submission" date="2011-09" db="EMBL/GenBank/DDBJ databases">
        <authorList>
            <consortium name="US DOE Joint Genome Institute (JGI-PGF)"/>
            <person name="Lucas S."/>
            <person name="Han J."/>
            <person name="Lapidus A."/>
            <person name="Cheng J.-F."/>
            <person name="Goodwin L."/>
            <person name="Pitluck S."/>
            <person name="Peters L."/>
            <person name="Land M.L."/>
            <person name="Hauser L."/>
            <person name="Orellana R."/>
            <person name="Lovley D."/>
            <person name="Woyke T.J."/>
        </authorList>
    </citation>
    <scope>NUCLEOTIDE SEQUENCE [LARGE SCALE GENOMIC DNA]</scope>
    <source>
        <strain evidence="2 3">2ac9</strain>
    </source>
</reference>
<dbReference type="EMBL" id="CM001488">
    <property type="protein sequence ID" value="EIM65224.1"/>
    <property type="molecule type" value="Genomic_DNA"/>
</dbReference>
<protein>
    <submittedName>
        <fullName evidence="2">Putative transcriptional regulator with HTH domain</fullName>
    </submittedName>
</protein>
<organism evidence="2 3">
    <name type="scientific">Desulfobacter postgatei 2ac9</name>
    <dbReference type="NCBI Taxonomy" id="879212"/>
    <lineage>
        <taxon>Bacteria</taxon>
        <taxon>Pseudomonadati</taxon>
        <taxon>Thermodesulfobacteriota</taxon>
        <taxon>Desulfobacteria</taxon>
        <taxon>Desulfobacterales</taxon>
        <taxon>Desulfobacteraceae</taxon>
        <taxon>Desulfobacter</taxon>
    </lineage>
</organism>
<evidence type="ECO:0000313" key="3">
    <source>
        <dbReference type="Proteomes" id="UP000005778"/>
    </source>
</evidence>
<dbReference type="PANTHER" id="PTHR30595:SF6">
    <property type="entry name" value="SCHLAFEN ALBA-2 DOMAIN-CONTAINING PROTEIN"/>
    <property type="match status" value="1"/>
</dbReference>
<feature type="domain" description="Schlafen AlbA-2" evidence="1">
    <location>
        <begin position="16"/>
        <end position="128"/>
    </location>
</feature>
<dbReference type="OrthoDB" id="9789524at2"/>
<dbReference type="Proteomes" id="UP000005778">
    <property type="component" value="Chromosome"/>
</dbReference>
<dbReference type="RefSeq" id="WP_004075187.1">
    <property type="nucleotide sequence ID" value="NZ_CM001488.1"/>
</dbReference>
<dbReference type="Gene3D" id="3.30.950.30">
    <property type="entry name" value="Schlafen, AAA domain"/>
    <property type="match status" value="1"/>
</dbReference>
<sequence>MLKTELLEIIANGKNSGVEFKRDDIRPEQLAKEVVALLNFQGGRVFIGVDDNGTISGIQRPNIEEWVMNVISEKVHPSILPFYEEVKVDDNTKVAVLTFPQGNSKPYVRRHKKAEEVFIRVGSTSRLATREQQMRLYEIGGMLHTELLPISRTSSENLDFVRLENYLRQILNDPDIPSSQNDWENRLANLGFLSEPHGMCTIAGMVLFGKKPRQILKQSGLRIFAFDGTDKEYKAKLDVILDAPLSGRWDFSQGAKQLIDEGLVERSVQTITPFISEESSELNLGLQREKRWFYPIEAVREVLVNALVHRDWTRFVDIEIGIYSDRFEVISPGSLQNSMTVAKMLAGQRYTRNTVIMEVMRDYGYVDFRGMGLRTKVVPLMRSHNGCDPIFEATEDYLKVTLPKRSDSQ</sequence>
<reference evidence="2 3" key="2">
    <citation type="submission" date="2012-02" db="EMBL/GenBank/DDBJ databases">
        <title>Improved High-Quality Draft sequence of Desulfobacter postgatei 2ac9.</title>
        <authorList>
            <consortium name="US DOE Joint Genome Institute"/>
            <person name="Lucas S."/>
            <person name="Han J."/>
            <person name="Lapidus A."/>
            <person name="Cheng J.-F."/>
            <person name="Goodwin L."/>
            <person name="Pitluck S."/>
            <person name="Peters L."/>
            <person name="Ovchinnikova G."/>
            <person name="Held B."/>
            <person name="Detter J.C."/>
            <person name="Han C."/>
            <person name="Tapia R."/>
            <person name="Land M."/>
            <person name="Hauser L."/>
            <person name="Kyrpides N."/>
            <person name="Ivanova N."/>
            <person name="Pagani I."/>
            <person name="Orellana R."/>
            <person name="Lovley D."/>
            <person name="Woyke T."/>
        </authorList>
    </citation>
    <scope>NUCLEOTIDE SEQUENCE [LARGE SCALE GENOMIC DNA]</scope>
    <source>
        <strain evidence="2 3">2ac9</strain>
    </source>
</reference>
<dbReference type="STRING" id="879212.DespoDRAFT_03458"/>
<keyword evidence="3" id="KW-1185">Reference proteome</keyword>
<evidence type="ECO:0000259" key="1">
    <source>
        <dbReference type="Pfam" id="PF04326"/>
    </source>
</evidence>
<evidence type="ECO:0000313" key="2">
    <source>
        <dbReference type="EMBL" id="EIM65224.1"/>
    </source>
</evidence>
<dbReference type="HOGENOM" id="CLU_024970_3_0_7"/>
<dbReference type="PANTHER" id="PTHR30595">
    <property type="entry name" value="GLPR-RELATED TRANSCRIPTIONAL REPRESSOR"/>
    <property type="match status" value="1"/>
</dbReference>
<accession>I5B6W1</accession>
<proteinExistence type="predicted"/>